<dbReference type="Proteomes" id="UP000494165">
    <property type="component" value="Unassembled WGS sequence"/>
</dbReference>
<evidence type="ECO:0000313" key="2">
    <source>
        <dbReference type="EMBL" id="CAB3385373.1"/>
    </source>
</evidence>
<accession>A0A8S1DXQ0</accession>
<sequence length="190" mass="20981">MRMSNNNGCSHKVCLVILLVLIGAWGNPAKKKKNAPKKLATTRPPFKFFQQLGQIFNPVPWLQQQEKLISKMVADYPDDGSVDSPLVAEYIDPQTGRKVRYTTGSTSIDNTVTSFFGALTQIMDNMFKTFVTPAMNGTIWDDTPRPNGSGGLSNFLSSFFCQIFLGLLSPNYNGNRCSIYKNSTVNPIAG</sequence>
<dbReference type="EMBL" id="CADEPI010000408">
    <property type="protein sequence ID" value="CAB3385373.1"/>
    <property type="molecule type" value="Genomic_DNA"/>
</dbReference>
<keyword evidence="1" id="KW-0732">Signal</keyword>
<name>A0A8S1DXQ0_9INSE</name>
<keyword evidence="3" id="KW-1185">Reference proteome</keyword>
<feature type="signal peptide" evidence="1">
    <location>
        <begin position="1"/>
        <end position="26"/>
    </location>
</feature>
<protein>
    <submittedName>
        <fullName evidence="2">Uncharacterized protein</fullName>
    </submittedName>
</protein>
<proteinExistence type="predicted"/>
<dbReference type="AlphaFoldDB" id="A0A8S1DXQ0"/>
<organism evidence="2 3">
    <name type="scientific">Cloeon dipterum</name>
    <dbReference type="NCBI Taxonomy" id="197152"/>
    <lineage>
        <taxon>Eukaryota</taxon>
        <taxon>Metazoa</taxon>
        <taxon>Ecdysozoa</taxon>
        <taxon>Arthropoda</taxon>
        <taxon>Hexapoda</taxon>
        <taxon>Insecta</taxon>
        <taxon>Pterygota</taxon>
        <taxon>Palaeoptera</taxon>
        <taxon>Ephemeroptera</taxon>
        <taxon>Pisciforma</taxon>
        <taxon>Baetidae</taxon>
        <taxon>Cloeon</taxon>
    </lineage>
</organism>
<feature type="chain" id="PRO_5035840423" evidence="1">
    <location>
        <begin position="27"/>
        <end position="190"/>
    </location>
</feature>
<evidence type="ECO:0000313" key="3">
    <source>
        <dbReference type="Proteomes" id="UP000494165"/>
    </source>
</evidence>
<reference evidence="2 3" key="1">
    <citation type="submission" date="2020-04" db="EMBL/GenBank/DDBJ databases">
        <authorList>
            <person name="Alioto T."/>
            <person name="Alioto T."/>
            <person name="Gomez Garrido J."/>
        </authorList>
    </citation>
    <scope>NUCLEOTIDE SEQUENCE [LARGE SCALE GENOMIC DNA]</scope>
</reference>
<gene>
    <name evidence="2" type="ORF">CLODIP_2_CD01115</name>
</gene>
<comment type="caution">
    <text evidence="2">The sequence shown here is derived from an EMBL/GenBank/DDBJ whole genome shotgun (WGS) entry which is preliminary data.</text>
</comment>
<evidence type="ECO:0000256" key="1">
    <source>
        <dbReference type="SAM" id="SignalP"/>
    </source>
</evidence>